<reference evidence="3" key="1">
    <citation type="submission" date="2017-04" db="EMBL/GenBank/DDBJ databases">
        <authorList>
            <person name="Varghese N."/>
            <person name="Submissions S."/>
        </authorList>
    </citation>
    <scope>NUCLEOTIDE SEQUENCE [LARGE SCALE GENOMIC DNA]</scope>
    <source>
        <strain evidence="3">DSM 12126</strain>
    </source>
</reference>
<gene>
    <name evidence="2" type="ORF">SAMN04488524_0413</name>
</gene>
<name>A0A1W1Z733_9SPHI</name>
<sequence>MKMTIGEKMARLREQAGKTAEELADYMKMNVETYVKMEDDFIYPNDNQITRLGKFYGMSYQEVLDVGEE</sequence>
<proteinExistence type="predicted"/>
<evidence type="ECO:0000313" key="3">
    <source>
        <dbReference type="Proteomes" id="UP000192756"/>
    </source>
</evidence>
<feature type="domain" description="HTH cro/C1-type" evidence="1">
    <location>
        <begin position="9"/>
        <end position="63"/>
    </location>
</feature>
<dbReference type="GO" id="GO:0003677">
    <property type="term" value="F:DNA binding"/>
    <property type="evidence" value="ECO:0007669"/>
    <property type="project" value="InterPro"/>
</dbReference>
<dbReference type="SUPFAM" id="SSF47413">
    <property type="entry name" value="lambda repressor-like DNA-binding domains"/>
    <property type="match status" value="1"/>
</dbReference>
<dbReference type="EMBL" id="FWXT01000001">
    <property type="protein sequence ID" value="SMC43931.1"/>
    <property type="molecule type" value="Genomic_DNA"/>
</dbReference>
<dbReference type="PROSITE" id="PS50943">
    <property type="entry name" value="HTH_CROC1"/>
    <property type="match status" value="1"/>
</dbReference>
<dbReference type="Gene3D" id="1.10.260.40">
    <property type="entry name" value="lambda repressor-like DNA-binding domains"/>
    <property type="match status" value="1"/>
</dbReference>
<organism evidence="2 3">
    <name type="scientific">Pedobacter africanus</name>
    <dbReference type="NCBI Taxonomy" id="151894"/>
    <lineage>
        <taxon>Bacteria</taxon>
        <taxon>Pseudomonadati</taxon>
        <taxon>Bacteroidota</taxon>
        <taxon>Sphingobacteriia</taxon>
        <taxon>Sphingobacteriales</taxon>
        <taxon>Sphingobacteriaceae</taxon>
        <taxon>Pedobacter</taxon>
    </lineage>
</organism>
<evidence type="ECO:0000259" key="1">
    <source>
        <dbReference type="PROSITE" id="PS50943"/>
    </source>
</evidence>
<dbReference type="Proteomes" id="UP000192756">
    <property type="component" value="Unassembled WGS sequence"/>
</dbReference>
<protein>
    <recommendedName>
        <fullName evidence="1">HTH cro/C1-type domain-containing protein</fullName>
    </recommendedName>
</protein>
<keyword evidence="3" id="KW-1185">Reference proteome</keyword>
<dbReference type="InterPro" id="IPR010982">
    <property type="entry name" value="Lambda_DNA-bd_dom_sf"/>
</dbReference>
<dbReference type="STRING" id="151894.SAMN04488524_0413"/>
<dbReference type="InterPro" id="IPR001387">
    <property type="entry name" value="Cro/C1-type_HTH"/>
</dbReference>
<evidence type="ECO:0000313" key="2">
    <source>
        <dbReference type="EMBL" id="SMC43931.1"/>
    </source>
</evidence>
<dbReference type="SMART" id="SM00530">
    <property type="entry name" value="HTH_XRE"/>
    <property type="match status" value="1"/>
</dbReference>
<dbReference type="AlphaFoldDB" id="A0A1W1Z733"/>
<dbReference type="CDD" id="cd00093">
    <property type="entry name" value="HTH_XRE"/>
    <property type="match status" value="1"/>
</dbReference>
<accession>A0A1W1Z733</accession>